<dbReference type="Proteomes" id="UP001501326">
    <property type="component" value="Unassembled WGS sequence"/>
</dbReference>
<keyword evidence="2" id="KW-1185">Reference proteome</keyword>
<proteinExistence type="predicted"/>
<name>A0ABN3UTQ0_9MICO</name>
<comment type="caution">
    <text evidence="1">The sequence shown here is derived from an EMBL/GenBank/DDBJ whole genome shotgun (WGS) entry which is preliminary data.</text>
</comment>
<evidence type="ECO:0000313" key="2">
    <source>
        <dbReference type="Proteomes" id="UP001501326"/>
    </source>
</evidence>
<evidence type="ECO:0000313" key="1">
    <source>
        <dbReference type="EMBL" id="GAA2736910.1"/>
    </source>
</evidence>
<organism evidence="1 2">
    <name type="scientific">Pedococcus aerophilus</name>
    <dbReference type="NCBI Taxonomy" id="436356"/>
    <lineage>
        <taxon>Bacteria</taxon>
        <taxon>Bacillati</taxon>
        <taxon>Actinomycetota</taxon>
        <taxon>Actinomycetes</taxon>
        <taxon>Micrococcales</taxon>
        <taxon>Intrasporangiaceae</taxon>
        <taxon>Pedococcus</taxon>
    </lineage>
</organism>
<protein>
    <submittedName>
        <fullName evidence="1">Uncharacterized protein</fullName>
    </submittedName>
</protein>
<reference evidence="1 2" key="1">
    <citation type="journal article" date="2019" name="Int. J. Syst. Evol. Microbiol.">
        <title>The Global Catalogue of Microorganisms (GCM) 10K type strain sequencing project: providing services to taxonomists for standard genome sequencing and annotation.</title>
        <authorList>
            <consortium name="The Broad Institute Genomics Platform"/>
            <consortium name="The Broad Institute Genome Sequencing Center for Infectious Disease"/>
            <person name="Wu L."/>
            <person name="Ma J."/>
        </authorList>
    </citation>
    <scope>NUCLEOTIDE SEQUENCE [LARGE SCALE GENOMIC DNA]</scope>
    <source>
        <strain evidence="1 2">JCM 16378</strain>
    </source>
</reference>
<gene>
    <name evidence="1" type="ORF">GCM10009867_22470</name>
</gene>
<accession>A0ABN3UTQ0</accession>
<dbReference type="EMBL" id="BAAARN010000002">
    <property type="protein sequence ID" value="GAA2736910.1"/>
    <property type="molecule type" value="Genomic_DNA"/>
</dbReference>
<sequence>MIVPLSEAQFRARIDAILAGYQSGGTRSSVIAPGAKQGKLYELWVAAEVLRRLAIHEGYTATLRGGTSLVLRSQGGPISLAYAHFELAHPRRPPLAMWTDIEFVGMSYGLTGPTSRLAGAFYHELDLVVVDAGVTGRPRHDQIVIGVECKNTNTYEKRMAREAFGVRRELSLLQPGRTRFRSWPIADVPAVPPSCLMVYASDGRVSRYVDPGVAYGVQFEHLSAP</sequence>